<dbReference type="Gene3D" id="3.40.50.150">
    <property type="entry name" value="Vaccinia Virus protein VP39"/>
    <property type="match status" value="1"/>
</dbReference>
<dbReference type="SUPFAM" id="SSF53335">
    <property type="entry name" value="S-adenosyl-L-methionine-dependent methyltransferases"/>
    <property type="match status" value="1"/>
</dbReference>
<proteinExistence type="predicted"/>
<accession>A0A9P4TZL7</accession>
<dbReference type="InterPro" id="IPR002877">
    <property type="entry name" value="RNA_MeTrfase_FtsJ_dom"/>
</dbReference>
<keyword evidence="3" id="KW-1185">Reference proteome</keyword>
<feature type="domain" description="Ribosomal RNA methyltransferase FtsJ" evidence="1">
    <location>
        <begin position="113"/>
        <end position="346"/>
    </location>
</feature>
<dbReference type="OrthoDB" id="417125at2759"/>
<dbReference type="GO" id="GO:0032259">
    <property type="term" value="P:methylation"/>
    <property type="evidence" value="ECO:0007669"/>
    <property type="project" value="InterPro"/>
</dbReference>
<name>A0A9P4TZL7_9PEZI</name>
<evidence type="ECO:0000313" key="3">
    <source>
        <dbReference type="Proteomes" id="UP000800235"/>
    </source>
</evidence>
<gene>
    <name evidence="2" type="ORF">EJ08DRAFT_126011</name>
</gene>
<dbReference type="InterPro" id="IPR029063">
    <property type="entry name" value="SAM-dependent_MTases_sf"/>
</dbReference>
<evidence type="ECO:0000313" key="2">
    <source>
        <dbReference type="EMBL" id="KAF2432649.1"/>
    </source>
</evidence>
<comment type="caution">
    <text evidence="2">The sequence shown here is derived from an EMBL/GenBank/DDBJ whole genome shotgun (WGS) entry which is preliminary data.</text>
</comment>
<dbReference type="EMBL" id="MU007025">
    <property type="protein sequence ID" value="KAF2432649.1"/>
    <property type="molecule type" value="Genomic_DNA"/>
</dbReference>
<protein>
    <recommendedName>
        <fullName evidence="1">Ribosomal RNA methyltransferase FtsJ domain-containing protein</fullName>
    </recommendedName>
</protein>
<organism evidence="2 3">
    <name type="scientific">Tothia fuscella</name>
    <dbReference type="NCBI Taxonomy" id="1048955"/>
    <lineage>
        <taxon>Eukaryota</taxon>
        <taxon>Fungi</taxon>
        <taxon>Dikarya</taxon>
        <taxon>Ascomycota</taxon>
        <taxon>Pezizomycotina</taxon>
        <taxon>Dothideomycetes</taxon>
        <taxon>Pleosporomycetidae</taxon>
        <taxon>Venturiales</taxon>
        <taxon>Cylindrosympodiaceae</taxon>
        <taxon>Tothia</taxon>
    </lineage>
</organism>
<dbReference type="Proteomes" id="UP000800235">
    <property type="component" value="Unassembled WGS sequence"/>
</dbReference>
<dbReference type="GO" id="GO:0008168">
    <property type="term" value="F:methyltransferase activity"/>
    <property type="evidence" value="ECO:0007669"/>
    <property type="project" value="InterPro"/>
</dbReference>
<reference evidence="2" key="1">
    <citation type="journal article" date="2020" name="Stud. Mycol.">
        <title>101 Dothideomycetes genomes: a test case for predicting lifestyles and emergence of pathogens.</title>
        <authorList>
            <person name="Haridas S."/>
            <person name="Albert R."/>
            <person name="Binder M."/>
            <person name="Bloem J."/>
            <person name="Labutti K."/>
            <person name="Salamov A."/>
            <person name="Andreopoulos B."/>
            <person name="Baker S."/>
            <person name="Barry K."/>
            <person name="Bills G."/>
            <person name="Bluhm B."/>
            <person name="Cannon C."/>
            <person name="Castanera R."/>
            <person name="Culley D."/>
            <person name="Daum C."/>
            <person name="Ezra D."/>
            <person name="Gonzalez J."/>
            <person name="Henrissat B."/>
            <person name="Kuo A."/>
            <person name="Liang C."/>
            <person name="Lipzen A."/>
            <person name="Lutzoni F."/>
            <person name="Magnuson J."/>
            <person name="Mondo S."/>
            <person name="Nolan M."/>
            <person name="Ohm R."/>
            <person name="Pangilinan J."/>
            <person name="Park H.-J."/>
            <person name="Ramirez L."/>
            <person name="Alfaro M."/>
            <person name="Sun H."/>
            <person name="Tritt A."/>
            <person name="Yoshinaga Y."/>
            <person name="Zwiers L.-H."/>
            <person name="Turgeon B."/>
            <person name="Goodwin S."/>
            <person name="Spatafora J."/>
            <person name="Crous P."/>
            <person name="Grigoriev I."/>
        </authorList>
    </citation>
    <scope>NUCLEOTIDE SEQUENCE</scope>
    <source>
        <strain evidence="2">CBS 130266</strain>
    </source>
</reference>
<dbReference type="Pfam" id="PF01728">
    <property type="entry name" value="FtsJ"/>
    <property type="match status" value="1"/>
</dbReference>
<dbReference type="AlphaFoldDB" id="A0A9P4TZL7"/>
<sequence>MTLKASSTYPTAIPSWPDMMKDKLLGVYQEGQEERNNQKFQTPGPHVESNRMVKEWFLQNSDVFVHLWKMKLEGWQIPQNVWESLKAKHLDASEISEQCHDGFKTSFRTLEKQESIIPQGHGKRMLDICMAPGGFAFEARKENHNLKICAFTLHHDDGGFPIHDSIQYDYTMGDNEWIEGNTEEKHWNANAMRGEKVKLRFTNVTNLIDEFVDEKNPVQGPVPKKFERGNDMFTEHKFDLVIGDGHIIDGPSEKDKKNTEITKPKPKIYDLPEDIEYYRLTAAEVVIGLSRIAHGGTFVLVPMAHESNAWETFKLITALMQFSTVTFFKPENLHQAKSSFYIIAKNVQSESSECKELVERWKRIWRWATFYGPNNQDINTNILQAVENDNKKGDVAKELATNGPIVRDCVLGIMLTQMNGLHSKYMRALKKMAGGTEDSATQATEPVVP</sequence>
<evidence type="ECO:0000259" key="1">
    <source>
        <dbReference type="Pfam" id="PF01728"/>
    </source>
</evidence>